<feature type="transmembrane region" description="Helical" evidence="5">
    <location>
        <begin position="148"/>
        <end position="171"/>
    </location>
</feature>
<dbReference type="PANTHER" id="PTHR23542">
    <property type="match status" value="1"/>
</dbReference>
<proteinExistence type="predicted"/>
<gene>
    <name evidence="7" type="ORF">JF69_03590</name>
</gene>
<dbReference type="AlphaFoldDB" id="A0A0F4L1W8"/>
<sequence length="436" mass="46089">MAAAKSPFLRLFTYPGAAGFCLSAVLARLPLGMMGLGIVLALNNIYDNWTSAGLMSAVYTLCAALVTPFYARLFDRFGQRRVGVTALIVQALAILGFAVGAMRRVPLGVLFVLAALMGLTQFAFGALVRTRWAWVLRDDKTNLLNTAYALESGLDECVFILGPILSAYLATSVSPVSQLYLPALALLVGGLTFFAMRSTEPPAVVRMESVDQSAADHSPVDAHGDVLPSDTDGHQGSRSALVYPGILLLVVIFVVFNMSFSAVDVSVTALTKSMGREGAVGLQLALFALGSLCGALIFGSVKLKGSRWRYLTTFLVLLTLGYAVFRLVMDNLVLLGLAEVLTGLCVSPIFATGNLIVRENVDARALTEGLSWLSTGGSIGTSLGSTLAGVALDQFGPHGGMTIPAVVTCCAVPLALLGWARSRRRGMVVEKTENAQ</sequence>
<feature type="transmembrane region" description="Helical" evidence="5">
    <location>
        <begin position="82"/>
        <end position="101"/>
    </location>
</feature>
<reference evidence="7 8" key="1">
    <citation type="submission" date="2014-12" db="EMBL/GenBank/DDBJ databases">
        <title>Comparative genomics of the lactic acid bacteria isolated from the honey bee gut.</title>
        <authorList>
            <person name="Ellegaard K.M."/>
            <person name="Tamarit D."/>
            <person name="Javelind E."/>
            <person name="Olofsson T."/>
            <person name="Andersson S.G."/>
            <person name="Vasquez A."/>
        </authorList>
    </citation>
    <scope>NUCLEOTIDE SEQUENCE [LARGE SCALE GENOMIC DNA]</scope>
    <source>
        <strain evidence="7 8">Bin2</strain>
    </source>
</reference>
<feature type="transmembrane region" description="Helical" evidence="5">
    <location>
        <begin position="280"/>
        <end position="298"/>
    </location>
</feature>
<evidence type="ECO:0000256" key="4">
    <source>
        <dbReference type="ARBA" id="ARBA00023136"/>
    </source>
</evidence>
<feature type="transmembrane region" description="Helical" evidence="5">
    <location>
        <begin position="334"/>
        <end position="357"/>
    </location>
</feature>
<accession>A0A0F4L1W8</accession>
<dbReference type="Pfam" id="PF07690">
    <property type="entry name" value="MFS_1"/>
    <property type="match status" value="1"/>
</dbReference>
<dbReference type="PATRIC" id="fig|1684.4.peg.382"/>
<protein>
    <submittedName>
        <fullName evidence="7">MFS transporter</fullName>
    </submittedName>
</protein>
<feature type="transmembrane region" description="Helical" evidence="5">
    <location>
        <begin position="12"/>
        <end position="31"/>
    </location>
</feature>
<feature type="transmembrane region" description="Helical" evidence="5">
    <location>
        <begin position="51"/>
        <end position="70"/>
    </location>
</feature>
<dbReference type="EMBL" id="JWME01000004">
    <property type="protein sequence ID" value="KJY52665.1"/>
    <property type="molecule type" value="Genomic_DNA"/>
</dbReference>
<dbReference type="SUPFAM" id="SSF103473">
    <property type="entry name" value="MFS general substrate transporter"/>
    <property type="match status" value="1"/>
</dbReference>
<feature type="transmembrane region" description="Helical" evidence="5">
    <location>
        <begin position="107"/>
        <end position="128"/>
    </location>
</feature>
<feature type="transmembrane region" description="Helical" evidence="5">
    <location>
        <begin position="369"/>
        <end position="392"/>
    </location>
</feature>
<evidence type="ECO:0000256" key="2">
    <source>
        <dbReference type="ARBA" id="ARBA00022692"/>
    </source>
</evidence>
<keyword evidence="4 5" id="KW-0472">Membrane</keyword>
<keyword evidence="3 5" id="KW-1133">Transmembrane helix</keyword>
<dbReference type="PANTHER" id="PTHR23542:SF1">
    <property type="entry name" value="MAJOR FACILITATOR SUPERFAMILY (MFS) PROFILE DOMAIN-CONTAINING PROTEIN"/>
    <property type="match status" value="1"/>
</dbReference>
<feature type="domain" description="Major facilitator superfamily (MFS) profile" evidence="6">
    <location>
        <begin position="245"/>
        <end position="436"/>
    </location>
</feature>
<evidence type="ECO:0000256" key="5">
    <source>
        <dbReference type="SAM" id="Phobius"/>
    </source>
</evidence>
<dbReference type="GO" id="GO:0022857">
    <property type="term" value="F:transmembrane transporter activity"/>
    <property type="evidence" value="ECO:0007669"/>
    <property type="project" value="InterPro"/>
</dbReference>
<dbReference type="InterPro" id="IPR036259">
    <property type="entry name" value="MFS_trans_sf"/>
</dbReference>
<feature type="transmembrane region" description="Helical" evidence="5">
    <location>
        <begin position="398"/>
        <end position="420"/>
    </location>
</feature>
<organism evidence="7 8">
    <name type="scientific">Bifidobacterium asteroides</name>
    <dbReference type="NCBI Taxonomy" id="1684"/>
    <lineage>
        <taxon>Bacteria</taxon>
        <taxon>Bacillati</taxon>
        <taxon>Actinomycetota</taxon>
        <taxon>Actinomycetes</taxon>
        <taxon>Bifidobacteriales</taxon>
        <taxon>Bifidobacteriaceae</taxon>
        <taxon>Bifidobacterium</taxon>
    </lineage>
</organism>
<evidence type="ECO:0000313" key="8">
    <source>
        <dbReference type="Proteomes" id="UP000033648"/>
    </source>
</evidence>
<dbReference type="InterPro" id="IPR020846">
    <property type="entry name" value="MFS_dom"/>
</dbReference>
<comment type="subcellular location">
    <subcellularLocation>
        <location evidence="1">Cell membrane</location>
        <topology evidence="1">Multi-pass membrane protein</topology>
    </subcellularLocation>
</comment>
<evidence type="ECO:0000259" key="6">
    <source>
        <dbReference type="PROSITE" id="PS50850"/>
    </source>
</evidence>
<evidence type="ECO:0000256" key="3">
    <source>
        <dbReference type="ARBA" id="ARBA00022989"/>
    </source>
</evidence>
<keyword evidence="2 5" id="KW-0812">Transmembrane</keyword>
<dbReference type="OrthoDB" id="9180256at2"/>
<feature type="transmembrane region" description="Helical" evidence="5">
    <location>
        <begin position="310"/>
        <end position="328"/>
    </location>
</feature>
<dbReference type="Gene3D" id="1.20.1250.20">
    <property type="entry name" value="MFS general substrate transporter like domains"/>
    <property type="match status" value="1"/>
</dbReference>
<feature type="transmembrane region" description="Helical" evidence="5">
    <location>
        <begin position="177"/>
        <end position="196"/>
    </location>
</feature>
<dbReference type="Proteomes" id="UP000033648">
    <property type="component" value="Unassembled WGS sequence"/>
</dbReference>
<dbReference type="InterPro" id="IPR011701">
    <property type="entry name" value="MFS"/>
</dbReference>
<dbReference type="PROSITE" id="PS50850">
    <property type="entry name" value="MFS"/>
    <property type="match status" value="1"/>
</dbReference>
<name>A0A0F4L1W8_9BIFI</name>
<evidence type="ECO:0000313" key="7">
    <source>
        <dbReference type="EMBL" id="KJY52665.1"/>
    </source>
</evidence>
<comment type="caution">
    <text evidence="7">The sequence shown here is derived from an EMBL/GenBank/DDBJ whole genome shotgun (WGS) entry which is preliminary data.</text>
</comment>
<dbReference type="GO" id="GO:0005886">
    <property type="term" value="C:plasma membrane"/>
    <property type="evidence" value="ECO:0007669"/>
    <property type="project" value="UniProtKB-SubCell"/>
</dbReference>
<evidence type="ECO:0000256" key="1">
    <source>
        <dbReference type="ARBA" id="ARBA00004651"/>
    </source>
</evidence>
<feature type="transmembrane region" description="Helical" evidence="5">
    <location>
        <begin position="241"/>
        <end position="260"/>
    </location>
</feature>